<dbReference type="InterPro" id="IPR023346">
    <property type="entry name" value="Lysozyme-like_dom_sf"/>
</dbReference>
<name>A0A6B8RJ87_9BACL</name>
<dbReference type="GO" id="GO:0008658">
    <property type="term" value="F:penicillin binding"/>
    <property type="evidence" value="ECO:0007669"/>
    <property type="project" value="InterPro"/>
</dbReference>
<evidence type="ECO:0000313" key="22">
    <source>
        <dbReference type="EMBL" id="QGQ96531.1"/>
    </source>
</evidence>
<evidence type="ECO:0000256" key="19">
    <source>
        <dbReference type="SAM" id="Phobius"/>
    </source>
</evidence>
<feature type="domain" description="Glycosyl transferase family 51" evidence="21">
    <location>
        <begin position="66"/>
        <end position="239"/>
    </location>
</feature>
<dbReference type="EMBL" id="CP034235">
    <property type="protein sequence ID" value="QGQ96531.1"/>
    <property type="molecule type" value="Genomic_DNA"/>
</dbReference>
<organism evidence="22 23">
    <name type="scientific">Paenibacillus psychroresistens</name>
    <dbReference type="NCBI Taxonomy" id="1778678"/>
    <lineage>
        <taxon>Bacteria</taxon>
        <taxon>Bacillati</taxon>
        <taxon>Bacillota</taxon>
        <taxon>Bacilli</taxon>
        <taxon>Bacillales</taxon>
        <taxon>Paenibacillaceae</taxon>
        <taxon>Paenibacillus</taxon>
    </lineage>
</organism>
<evidence type="ECO:0000256" key="4">
    <source>
        <dbReference type="ARBA" id="ARBA00022645"/>
    </source>
</evidence>
<evidence type="ECO:0000256" key="18">
    <source>
        <dbReference type="SAM" id="MobiDB-lite"/>
    </source>
</evidence>
<evidence type="ECO:0000256" key="13">
    <source>
        <dbReference type="ARBA" id="ARBA00023136"/>
    </source>
</evidence>
<keyword evidence="9" id="KW-0378">Hydrolase</keyword>
<sequence>MTTTKLVKSLFPQRKWLRWLLIAFLSFIMLGVIFAIWFSIWFAQLNISKLAEPLPLPTLIYDKNAKLISQLSSTKIEAVTLSEIPQQLRDAVIATEDRRFYDHSGVDLRSILRALWRDLRSGGLVEGGSTITQQLAKNMFLPMDKTFGRKLKEAAYALKIETSYSKDEILVLYLNSIYYGEGQWGIQRAAKTYFGKNTKDLNLVESATLAGLPKAPSKYNPLRNKDGALNRRNIVLSLMNEQKKISDTDFKLAFSTPLLLAAQNQEIAKQSYPDFIDAILSEATELYGFTEGQLLTSGLSIYSSVEPKIQLAAESVYADNQFFPESKPDQLIQSGTVIIDQHSGEIRGIVGHRGDGVYRGFNYATKLKRQPGSAFKPLSVYGPALEQGYTQDSMLSDSEININGYQPRDYDLQNRGQVTLKEAISRSYNIPAVWLLHEIGIDTGINFATRTGITLAKDDRNLGIALGGMSEGTSPLLMAQAYTSFANLGDMHPAHTIVRIVTSSGLELVNNDFTLVKVTSPTVAYTMTTLLLNVVDEGTGNAAALDRPTAGKTGTTELPDTAEFNGIASSGAVSKDAWFVGYTPELTAAVWMGYEKTDKDHYLTSGSTAAAKVFKEIMSRALLDQPIVPFSVPADFTITDKGKDEDKHDEKDNKDDKDDKDKKDEKPNKHENKPRGNHGKGKDK</sequence>
<keyword evidence="5" id="KW-0645">Protease</keyword>
<dbReference type="SUPFAM" id="SSF53955">
    <property type="entry name" value="Lysozyme-like"/>
    <property type="match status" value="1"/>
</dbReference>
<dbReference type="GO" id="GO:0030288">
    <property type="term" value="C:outer membrane-bounded periplasmic space"/>
    <property type="evidence" value="ECO:0007669"/>
    <property type="project" value="TreeGrafter"/>
</dbReference>
<dbReference type="GO" id="GO:0071555">
    <property type="term" value="P:cell wall organization"/>
    <property type="evidence" value="ECO:0007669"/>
    <property type="project" value="UniProtKB-KW"/>
</dbReference>
<keyword evidence="7" id="KW-0808">Transferase</keyword>
<evidence type="ECO:0000256" key="7">
    <source>
        <dbReference type="ARBA" id="ARBA00022679"/>
    </source>
</evidence>
<evidence type="ECO:0000256" key="15">
    <source>
        <dbReference type="ARBA" id="ARBA00023316"/>
    </source>
</evidence>
<protein>
    <submittedName>
        <fullName evidence="22">PBP1A family penicillin-binding protein</fullName>
    </submittedName>
</protein>
<evidence type="ECO:0000256" key="1">
    <source>
        <dbReference type="ARBA" id="ARBA00007090"/>
    </source>
</evidence>
<evidence type="ECO:0000256" key="3">
    <source>
        <dbReference type="ARBA" id="ARBA00022475"/>
    </source>
</evidence>
<comment type="catalytic activity">
    <reaction evidence="17">
        <text>[GlcNAc-(1-&gt;4)-Mur2Ac(oyl-L-Ala-gamma-D-Glu-L-Lys-D-Ala-D-Ala)](n)-di-trans,octa-cis-undecaprenyl diphosphate + beta-D-GlcNAc-(1-&gt;4)-Mur2Ac(oyl-L-Ala-gamma-D-Glu-L-Lys-D-Ala-D-Ala)-di-trans,octa-cis-undecaprenyl diphosphate = [GlcNAc-(1-&gt;4)-Mur2Ac(oyl-L-Ala-gamma-D-Glu-L-Lys-D-Ala-D-Ala)](n+1)-di-trans,octa-cis-undecaprenyl diphosphate + di-trans,octa-cis-undecaprenyl diphosphate + H(+)</text>
        <dbReference type="Rhea" id="RHEA:23708"/>
        <dbReference type="Rhea" id="RHEA-COMP:9602"/>
        <dbReference type="Rhea" id="RHEA-COMP:9603"/>
        <dbReference type="ChEBI" id="CHEBI:15378"/>
        <dbReference type="ChEBI" id="CHEBI:58405"/>
        <dbReference type="ChEBI" id="CHEBI:60033"/>
        <dbReference type="ChEBI" id="CHEBI:78435"/>
        <dbReference type="EC" id="2.4.99.28"/>
    </reaction>
</comment>
<dbReference type="NCBIfam" id="TIGR02074">
    <property type="entry name" value="PBP_1a_fam"/>
    <property type="match status" value="1"/>
</dbReference>
<evidence type="ECO:0000256" key="12">
    <source>
        <dbReference type="ARBA" id="ARBA00022989"/>
    </source>
</evidence>
<comment type="catalytic activity">
    <reaction evidence="16">
        <text>Preferential cleavage: (Ac)2-L-Lys-D-Ala-|-D-Ala. Also transpeptidation of peptidyl-alanyl moieties that are N-acyl substituents of D-alanine.</text>
        <dbReference type="EC" id="3.4.16.4"/>
    </reaction>
</comment>
<evidence type="ECO:0000256" key="5">
    <source>
        <dbReference type="ARBA" id="ARBA00022670"/>
    </source>
</evidence>
<evidence type="ECO:0000256" key="6">
    <source>
        <dbReference type="ARBA" id="ARBA00022676"/>
    </source>
</evidence>
<dbReference type="GO" id="GO:0009252">
    <property type="term" value="P:peptidoglycan biosynthetic process"/>
    <property type="evidence" value="ECO:0007669"/>
    <property type="project" value="UniProtKB-KW"/>
</dbReference>
<keyword evidence="15" id="KW-0961">Cell wall biogenesis/degradation</keyword>
<keyword evidence="3" id="KW-1003">Cell membrane</keyword>
<dbReference type="InterPro" id="IPR036950">
    <property type="entry name" value="PBP_transglycosylase"/>
</dbReference>
<gene>
    <name evidence="22" type="ORF">EHS13_17385</name>
</gene>
<evidence type="ECO:0000313" key="23">
    <source>
        <dbReference type="Proteomes" id="UP000426246"/>
    </source>
</evidence>
<accession>A0A6B8RJ87</accession>
<evidence type="ECO:0000256" key="9">
    <source>
        <dbReference type="ARBA" id="ARBA00022801"/>
    </source>
</evidence>
<keyword evidence="12 19" id="KW-1133">Transmembrane helix</keyword>
<dbReference type="OrthoDB" id="9766909at2"/>
<keyword evidence="13 19" id="KW-0472">Membrane</keyword>
<comment type="similarity">
    <text evidence="2">In the N-terminal section; belongs to the glycosyltransferase 51 family.</text>
</comment>
<evidence type="ECO:0000256" key="14">
    <source>
        <dbReference type="ARBA" id="ARBA00023268"/>
    </source>
</evidence>
<dbReference type="Gene3D" id="3.40.710.10">
    <property type="entry name" value="DD-peptidase/beta-lactamase superfamily"/>
    <property type="match status" value="1"/>
</dbReference>
<evidence type="ECO:0000256" key="10">
    <source>
        <dbReference type="ARBA" id="ARBA00022960"/>
    </source>
</evidence>
<evidence type="ECO:0000259" key="20">
    <source>
        <dbReference type="Pfam" id="PF00905"/>
    </source>
</evidence>
<dbReference type="Pfam" id="PF00912">
    <property type="entry name" value="Transgly"/>
    <property type="match status" value="1"/>
</dbReference>
<reference evidence="23" key="1">
    <citation type="submission" date="2018-11" db="EMBL/GenBank/DDBJ databases">
        <title>Complete genome sequence of Paenibacillus sp. ML311-T8.</title>
        <authorList>
            <person name="Nam Y.-D."/>
            <person name="Kang J."/>
            <person name="Chung W.-H."/>
            <person name="Park Y.S."/>
        </authorList>
    </citation>
    <scope>NUCLEOTIDE SEQUENCE [LARGE SCALE GENOMIC DNA]</scope>
    <source>
        <strain evidence="23">ML311-T8</strain>
    </source>
</reference>
<evidence type="ECO:0000256" key="16">
    <source>
        <dbReference type="ARBA" id="ARBA00034000"/>
    </source>
</evidence>
<dbReference type="GO" id="GO:0006508">
    <property type="term" value="P:proteolysis"/>
    <property type="evidence" value="ECO:0007669"/>
    <property type="project" value="UniProtKB-KW"/>
</dbReference>
<dbReference type="InterPro" id="IPR050396">
    <property type="entry name" value="Glycosyltr_51/Transpeptidase"/>
</dbReference>
<keyword evidence="23" id="KW-1185">Reference proteome</keyword>
<dbReference type="GO" id="GO:0008955">
    <property type="term" value="F:peptidoglycan glycosyltransferase activity"/>
    <property type="evidence" value="ECO:0007669"/>
    <property type="project" value="UniProtKB-EC"/>
</dbReference>
<dbReference type="RefSeq" id="WP_155701602.1">
    <property type="nucleotide sequence ID" value="NZ_CP034235.1"/>
</dbReference>
<dbReference type="Gene3D" id="1.10.3810.10">
    <property type="entry name" value="Biosynthetic peptidoglycan transglycosylase-like"/>
    <property type="match status" value="1"/>
</dbReference>
<dbReference type="InterPro" id="IPR001264">
    <property type="entry name" value="Glyco_trans_51"/>
</dbReference>
<evidence type="ECO:0000256" key="17">
    <source>
        <dbReference type="ARBA" id="ARBA00049902"/>
    </source>
</evidence>
<evidence type="ECO:0000259" key="21">
    <source>
        <dbReference type="Pfam" id="PF00912"/>
    </source>
</evidence>
<dbReference type="PANTHER" id="PTHR32282:SF32">
    <property type="entry name" value="PENICILLIN-BINDING PROTEIN 2A"/>
    <property type="match status" value="1"/>
</dbReference>
<evidence type="ECO:0000256" key="2">
    <source>
        <dbReference type="ARBA" id="ARBA00007739"/>
    </source>
</evidence>
<dbReference type="GO" id="GO:0008360">
    <property type="term" value="P:regulation of cell shape"/>
    <property type="evidence" value="ECO:0007669"/>
    <property type="project" value="UniProtKB-KW"/>
</dbReference>
<proteinExistence type="inferred from homology"/>
<dbReference type="KEGG" id="ppsc:EHS13_17385"/>
<dbReference type="Pfam" id="PF00905">
    <property type="entry name" value="Transpeptidase"/>
    <property type="match status" value="1"/>
</dbReference>
<keyword evidence="6" id="KW-0328">Glycosyltransferase</keyword>
<evidence type="ECO:0000256" key="8">
    <source>
        <dbReference type="ARBA" id="ARBA00022692"/>
    </source>
</evidence>
<feature type="domain" description="Penicillin-binding protein transpeptidase" evidence="20">
    <location>
        <begin position="336"/>
        <end position="618"/>
    </location>
</feature>
<evidence type="ECO:0000256" key="11">
    <source>
        <dbReference type="ARBA" id="ARBA00022984"/>
    </source>
</evidence>
<dbReference type="Proteomes" id="UP000426246">
    <property type="component" value="Chromosome"/>
</dbReference>
<dbReference type="InterPro" id="IPR001460">
    <property type="entry name" value="PCN-bd_Tpept"/>
</dbReference>
<dbReference type="AlphaFoldDB" id="A0A6B8RJ87"/>
<keyword evidence="4" id="KW-0121">Carboxypeptidase</keyword>
<feature type="transmembrane region" description="Helical" evidence="19">
    <location>
        <begin position="20"/>
        <end position="43"/>
    </location>
</feature>
<keyword evidence="11" id="KW-0573">Peptidoglycan synthesis</keyword>
<keyword evidence="8 19" id="KW-0812">Transmembrane</keyword>
<feature type="compositionally biased region" description="Basic and acidic residues" evidence="18">
    <location>
        <begin position="638"/>
        <end position="684"/>
    </location>
</feature>
<comment type="similarity">
    <text evidence="1">In the C-terminal section; belongs to the transpeptidase family.</text>
</comment>
<dbReference type="InterPro" id="IPR012338">
    <property type="entry name" value="Beta-lactam/transpept-like"/>
</dbReference>
<feature type="region of interest" description="Disordered" evidence="18">
    <location>
        <begin position="636"/>
        <end position="684"/>
    </location>
</feature>
<keyword evidence="10" id="KW-0133">Cell shape</keyword>
<dbReference type="FunFam" id="1.10.3810.10:FF:000001">
    <property type="entry name" value="Penicillin-binding protein 1A"/>
    <property type="match status" value="1"/>
</dbReference>
<dbReference type="SUPFAM" id="SSF56601">
    <property type="entry name" value="beta-lactamase/transpeptidase-like"/>
    <property type="match status" value="1"/>
</dbReference>
<dbReference type="PANTHER" id="PTHR32282">
    <property type="entry name" value="BINDING PROTEIN TRANSPEPTIDASE, PUTATIVE-RELATED"/>
    <property type="match status" value="1"/>
</dbReference>
<dbReference type="GO" id="GO:0009002">
    <property type="term" value="F:serine-type D-Ala-D-Ala carboxypeptidase activity"/>
    <property type="evidence" value="ECO:0007669"/>
    <property type="project" value="UniProtKB-EC"/>
</dbReference>
<keyword evidence="14" id="KW-0511">Multifunctional enzyme</keyword>